<organism evidence="1 2">
    <name type="scientific">Peredibacter starrii</name>
    <dbReference type="NCBI Taxonomy" id="28202"/>
    <lineage>
        <taxon>Bacteria</taxon>
        <taxon>Pseudomonadati</taxon>
        <taxon>Bdellovibrionota</taxon>
        <taxon>Bacteriovoracia</taxon>
        <taxon>Bacteriovoracales</taxon>
        <taxon>Bacteriovoracaceae</taxon>
        <taxon>Peredibacter</taxon>
    </lineage>
</organism>
<dbReference type="SUPFAM" id="SSF53335">
    <property type="entry name" value="S-adenosyl-L-methionine-dependent methyltransferases"/>
    <property type="match status" value="1"/>
</dbReference>
<gene>
    <name evidence="1" type="ORF">SOO65_11975</name>
</gene>
<dbReference type="Pfam" id="PF12847">
    <property type="entry name" value="Methyltransf_18"/>
    <property type="match status" value="1"/>
</dbReference>
<dbReference type="AlphaFoldDB" id="A0AAX4HJM2"/>
<dbReference type="EMBL" id="CP139487">
    <property type="protein sequence ID" value="WPU63405.1"/>
    <property type="molecule type" value="Genomic_DNA"/>
</dbReference>
<name>A0AAX4HJM2_9BACT</name>
<dbReference type="PANTHER" id="PTHR38451:SF1">
    <property type="entry name" value="TRNA (ADENINE(22)-N(1))-METHYLTRANSFERASE"/>
    <property type="match status" value="1"/>
</dbReference>
<evidence type="ECO:0000313" key="2">
    <source>
        <dbReference type="Proteomes" id="UP001324634"/>
    </source>
</evidence>
<protein>
    <submittedName>
        <fullName evidence="1">tRNA (Adenine(22)-N(1))-methyltransferase TrmK</fullName>
    </submittedName>
</protein>
<dbReference type="KEGG" id="psti:SOO65_11975"/>
<dbReference type="Proteomes" id="UP001324634">
    <property type="component" value="Chromosome"/>
</dbReference>
<sequence length="222" mass="25215">MAKITTNSSRVGDSSLSLRLNSLHQYYQNEASIWDIGCDHGLLGLSFLNYEQVQRINLVDPAAPVIETLRNKIKATYISNPKLFIHHLPGQEIKLDPNSNCIFIAGMGGKEIGEIILNLIPQLSSNDRLVISPHRKILELRELLHSKNLALLDEEVLREDGQFYQIIVLAKSEKSGQIPLYGEKLWASETGKEYRNHQLKHFDLHQDVASRQYLSFLKSLNS</sequence>
<proteinExistence type="predicted"/>
<evidence type="ECO:0000313" key="1">
    <source>
        <dbReference type="EMBL" id="WPU63405.1"/>
    </source>
</evidence>
<dbReference type="Gene3D" id="3.40.50.150">
    <property type="entry name" value="Vaccinia Virus protein VP39"/>
    <property type="match status" value="1"/>
</dbReference>
<dbReference type="InterPro" id="IPR029063">
    <property type="entry name" value="SAM-dependent_MTases_sf"/>
</dbReference>
<dbReference type="RefSeq" id="WP_321390054.1">
    <property type="nucleotide sequence ID" value="NZ_CP139487.1"/>
</dbReference>
<reference evidence="1 2" key="1">
    <citation type="submission" date="2023-11" db="EMBL/GenBank/DDBJ databases">
        <title>Peredibacter starrii A3.12.</title>
        <authorList>
            <person name="Mitchell R.J."/>
        </authorList>
    </citation>
    <scope>NUCLEOTIDE SEQUENCE [LARGE SCALE GENOMIC DNA]</scope>
    <source>
        <strain evidence="1 2">A3.12</strain>
    </source>
</reference>
<dbReference type="PANTHER" id="PTHR38451">
    <property type="entry name" value="TRNA (ADENINE(22)-N(1))-METHYLTRANSFERASE"/>
    <property type="match status" value="1"/>
</dbReference>
<accession>A0AAX4HJM2</accession>
<keyword evidence="2" id="KW-1185">Reference proteome</keyword>